<dbReference type="EMBL" id="GG738857">
    <property type="protein sequence ID" value="EFC46687.1"/>
    <property type="molecule type" value="Genomic_DNA"/>
</dbReference>
<reference evidence="3 4" key="1">
    <citation type="journal article" date="2010" name="Cell">
        <title>The genome of Naegleria gruberi illuminates early eukaryotic versatility.</title>
        <authorList>
            <person name="Fritz-Laylin L.K."/>
            <person name="Prochnik S.E."/>
            <person name="Ginger M.L."/>
            <person name="Dacks J.B."/>
            <person name="Carpenter M.L."/>
            <person name="Field M.C."/>
            <person name="Kuo A."/>
            <person name="Paredez A."/>
            <person name="Chapman J."/>
            <person name="Pham J."/>
            <person name="Shu S."/>
            <person name="Neupane R."/>
            <person name="Cipriano M."/>
            <person name="Mancuso J."/>
            <person name="Tu H."/>
            <person name="Salamov A."/>
            <person name="Lindquist E."/>
            <person name="Shapiro H."/>
            <person name="Lucas S."/>
            <person name="Grigoriev I.V."/>
            <person name="Cande W.Z."/>
            <person name="Fulton C."/>
            <person name="Rokhsar D.S."/>
            <person name="Dawson S.C."/>
        </authorList>
    </citation>
    <scope>NUCLEOTIDE SEQUENCE [LARGE SCALE GENOMIC DNA]</scope>
    <source>
        <strain evidence="3 4">NEG-M</strain>
    </source>
</reference>
<feature type="chain" id="PRO_5003037366" evidence="1">
    <location>
        <begin position="25"/>
        <end position="531"/>
    </location>
</feature>
<dbReference type="KEGG" id="ngr:NAEGRDRAFT_47524"/>
<dbReference type="InterPro" id="IPR005135">
    <property type="entry name" value="Endo/exonuclease/phosphatase"/>
</dbReference>
<dbReference type="GeneID" id="8860012"/>
<dbReference type="Gene3D" id="3.60.10.10">
    <property type="entry name" value="Endonuclease/exonuclease/phosphatase"/>
    <property type="match status" value="1"/>
</dbReference>
<protein>
    <submittedName>
        <fullName evidence="3">Predicted protein</fullName>
    </submittedName>
</protein>
<dbReference type="InterPro" id="IPR051916">
    <property type="entry name" value="GPI-anchor_lipid_remodeler"/>
</dbReference>
<dbReference type="PANTHER" id="PTHR14859:SF16">
    <property type="entry name" value="ENDONUCLEASE_EXONUCLEASE_PHOSPHATASE DOMAIN-CONTAINING PROTEIN"/>
    <property type="match status" value="1"/>
</dbReference>
<dbReference type="Proteomes" id="UP000006671">
    <property type="component" value="Unassembled WGS sequence"/>
</dbReference>
<proteinExistence type="predicted"/>
<feature type="domain" description="Endonuclease/exonuclease/phosphatase" evidence="2">
    <location>
        <begin position="229"/>
        <end position="520"/>
    </location>
</feature>
<dbReference type="VEuPathDB" id="AmoebaDB:NAEGRDRAFT_47524"/>
<gene>
    <name evidence="3" type="ORF">NAEGRDRAFT_47524</name>
</gene>
<evidence type="ECO:0000256" key="1">
    <source>
        <dbReference type="SAM" id="SignalP"/>
    </source>
</evidence>
<dbReference type="GO" id="GO:0005783">
    <property type="term" value="C:endoplasmic reticulum"/>
    <property type="evidence" value="ECO:0007669"/>
    <property type="project" value="TreeGrafter"/>
</dbReference>
<dbReference type="AlphaFoldDB" id="D2V8H8"/>
<dbReference type="GO" id="GO:0006506">
    <property type="term" value="P:GPI anchor biosynthetic process"/>
    <property type="evidence" value="ECO:0007669"/>
    <property type="project" value="TreeGrafter"/>
</dbReference>
<dbReference type="STRING" id="5762.D2V8H8"/>
<feature type="signal peptide" evidence="1">
    <location>
        <begin position="1"/>
        <end position="24"/>
    </location>
</feature>
<keyword evidence="1" id="KW-0732">Signal</keyword>
<evidence type="ECO:0000313" key="3">
    <source>
        <dbReference type="EMBL" id="EFC46687.1"/>
    </source>
</evidence>
<organism evidence="4">
    <name type="scientific">Naegleria gruberi</name>
    <name type="common">Amoeba</name>
    <dbReference type="NCBI Taxonomy" id="5762"/>
    <lineage>
        <taxon>Eukaryota</taxon>
        <taxon>Discoba</taxon>
        <taxon>Heterolobosea</taxon>
        <taxon>Tetramitia</taxon>
        <taxon>Eutetramitia</taxon>
        <taxon>Vahlkampfiidae</taxon>
        <taxon>Naegleria</taxon>
    </lineage>
</organism>
<sequence length="531" mass="62455">MIKISAALFTLLLFSLQLILLVEERKNKYCECGSEYHANFKHLEYGNVLNLLSRSPELNLLGNFSLSPQYIKWMTEMKQEIFEDFVQSFSNEQCLNFQQEFWYLQSFEIVKGSFLFHTYNQEEESQMYFPASRDGQFMWDLVKVWMGLLFETRVKMGHLPREEIEYLHGLNFDDSVLNSIMNSRIIYNFQHSPNKLNWYITGKRWELNISPSMLKTKTELPKTTSLKIMSYNIHNYEGNWIKRLMKMIKVIERNQPDVICFQEVRLDEKKDLKKLNNFHEFIFEDEYQLIHIKKALSQLGYIHYHSRPAMSYVQPFYMDVPPTMQEEGLAIFSKYPIIEADYTLLYRDLSDSSTHQRICVRARILIPHMNSFITADIFNTHLSLKEHERNQNVLDINRFANLNVESSSSSSGKPTIQVVCGDFNLEPQEAAYSNMLIDGKWTDSYISMRNSLSHTSKLLDEFTLANELTFSTNGDYKKRIDYILFRDFGSSIVNVSNFIIDGKASEYHYENDPYKAPSDHHAVVTEFTITN</sequence>
<evidence type="ECO:0000313" key="4">
    <source>
        <dbReference type="Proteomes" id="UP000006671"/>
    </source>
</evidence>
<dbReference type="Pfam" id="PF03372">
    <property type="entry name" value="Exo_endo_phos"/>
    <property type="match status" value="1"/>
</dbReference>
<dbReference type="SUPFAM" id="SSF56219">
    <property type="entry name" value="DNase I-like"/>
    <property type="match status" value="1"/>
</dbReference>
<dbReference type="OMA" id="HERNQNV"/>
<dbReference type="InParanoid" id="D2V8H8"/>
<dbReference type="OrthoDB" id="387657at2759"/>
<name>D2V8H8_NAEGR</name>
<dbReference type="PANTHER" id="PTHR14859">
    <property type="entry name" value="CALCOFLUOR WHITE HYPERSENSITIVE PROTEIN PRECURSOR"/>
    <property type="match status" value="1"/>
</dbReference>
<dbReference type="GO" id="GO:0016020">
    <property type="term" value="C:membrane"/>
    <property type="evidence" value="ECO:0007669"/>
    <property type="project" value="GOC"/>
</dbReference>
<evidence type="ECO:0000259" key="2">
    <source>
        <dbReference type="Pfam" id="PF03372"/>
    </source>
</evidence>
<dbReference type="GO" id="GO:0003824">
    <property type="term" value="F:catalytic activity"/>
    <property type="evidence" value="ECO:0007669"/>
    <property type="project" value="InterPro"/>
</dbReference>
<dbReference type="InterPro" id="IPR036691">
    <property type="entry name" value="Endo/exonu/phosph_ase_sf"/>
</dbReference>
<keyword evidence="4" id="KW-1185">Reference proteome</keyword>
<accession>D2V8H8</accession>
<dbReference type="RefSeq" id="XP_002679431.1">
    <property type="nucleotide sequence ID" value="XM_002679385.1"/>
</dbReference>